<dbReference type="Proteomes" id="UP001286313">
    <property type="component" value="Unassembled WGS sequence"/>
</dbReference>
<accession>A0AAE1BYK7</accession>
<dbReference type="SMART" id="SM00355">
    <property type="entry name" value="ZnF_C2H2"/>
    <property type="match status" value="8"/>
</dbReference>
<dbReference type="InterPro" id="IPR029309">
    <property type="entry name" value="CaRF"/>
</dbReference>
<dbReference type="GO" id="GO:0003700">
    <property type="term" value="F:DNA-binding transcription factor activity"/>
    <property type="evidence" value="ECO:0007669"/>
    <property type="project" value="InterPro"/>
</dbReference>
<dbReference type="Pfam" id="PF15299">
    <property type="entry name" value="ALS2CR8"/>
    <property type="match status" value="1"/>
</dbReference>
<feature type="region of interest" description="Disordered" evidence="4">
    <location>
        <begin position="124"/>
        <end position="154"/>
    </location>
</feature>
<sequence length="1491" mass="170301">MKESDDKPDVEKNDGDVQHTDSDKTQKESVTCGNNPLEVEILKKDYITFHDIKSSVFKDRKQPIPYEQHLDYSVTVEIEEDSMCPEKILICTHESSNSDEDHEIMKLPSQVKHEVDDLPVIHEISSPDSSQFTTSGTSRKARPKKSVQPPTDVCRPNIKQELDEVISDRTVINCWPDESYDKLQTSIQNKKCRVESQEISDNAEGKPDRPRRQPKYQCDGCNQEFSHCRTLEAHGRECGKPVRMRRTRCIQPTCSRVFFHKSRMLEHYRRDHKGKQVEQQEEVENPEMKCDSNYLNPEFICCNCELVFTHLPELSAHERVCGVTEDMHNEKKYNLGGNLPCTYISYKRKSMQKSKLLSNVRREHPKIKSEGIPNYSCANCLRTFTYRSLYVVHVKGCGKRSKVKKTPCIHPQCKREFFHKFRLIQHVEDDHPDITYTEPTEKINYTCAKCGQDYAHERSLRSHLKMCGKKSTLRRTKCLHSSCNREFFHRTRMIEHLKKDHPDMKDTETDDGPNFKCIKCNATYGHKQSLQRHMDHCSNGTKLKNTQCLHPGCSKRFFHISSMVRHMENDHTDMDMKIIEKHFSSLTDFKVWKEDEETKSFSYFSTRHSVTQNSGKSYLCFVCQHNGPERNPDTTEDQNKSSVKKWRQGKIRTGLVCPARMLVKENADGSVSVKYVKTHSHKVGQDISTFPPIGKRTFRKYQLAMKEADDQKSEPVSVNMVGEVFSGDGLDTLEVSVKADAASGEMITEAVMGTGYFDYMVKPNCGYVLTVEKANQTIKLYQQRTSSRFICYKVQRGFGKEEWNWEKRKVLWQQEELRENTLPEFDGVPYILNGTKVLECEYGVNRSAYHRTAAACYRTATSTYPHHHSPTIMIHSHSSTSDQHRKPDQEGMEKNNVAEVGGAGEPLGPVSKKVNCPAKIFLKDVIKFPEFKVEANSRQEKRIKSNLLRLALRDGRAGGERRIYIQLPRDSDHCDHHPPSAGRHRRLPFDGEMLTQTPPLLQNPHLDTQHLSDSAFLHLFRVTRPLFQYLISEWRKKDGLSNDRTENPDTSGDKMETESDRSGDMETEHMTEHKNIPESRRKRTGNISGARVETEEVAEGRTMERVGDKIITGMDKDVKTAANNRRDLTEMMAKWDVIEGEALAALYYLGSSDPAAFVSNRFQVKTERLLEAVMKFAEFLVSKGDRYIKWPQAEERVQIAETIQRDCGFPGVFGALDAALVHIRPPPSALADIQNYTYSMERESSVVVGVADNPIQPEGGLMRTGSNNDSTMNLEESDLVGTRDKKGRESAVVRAEGGSSEEVGRVKCALVLQFVADHKLTFHDIHLDAPKTGTRMQVFQESSAWVLIQQMISAESHLVGPVVYPLAPALMTPHISSVLSYQEALYNQQHQEAHRLATNAMTLLKSRFRRLQLLEGPVEDCAILLRAACILHNIALAKEEESVLNDLVLEYNSAEDDEGWHTLGLEEVVAEIGVLGGEEKRHYLTTIMTPH</sequence>
<name>A0AAE1BYK7_PETCI</name>
<dbReference type="InterPro" id="IPR013087">
    <property type="entry name" value="Znf_C2H2_type"/>
</dbReference>
<feature type="domain" description="C2H2-type" evidence="5">
    <location>
        <begin position="247"/>
        <end position="277"/>
    </location>
</feature>
<proteinExistence type="predicted"/>
<gene>
    <name evidence="6" type="ORF">Pcinc_036424</name>
</gene>
<reference evidence="6" key="1">
    <citation type="submission" date="2023-10" db="EMBL/GenBank/DDBJ databases">
        <title>Genome assemblies of two species of porcelain crab, Petrolisthes cinctipes and Petrolisthes manimaculis (Anomura: Porcellanidae).</title>
        <authorList>
            <person name="Angst P."/>
        </authorList>
    </citation>
    <scope>NUCLEOTIDE SEQUENCE</scope>
    <source>
        <strain evidence="6">PB745_01</strain>
        <tissue evidence="6">Gill</tissue>
    </source>
</reference>
<evidence type="ECO:0000313" key="7">
    <source>
        <dbReference type="Proteomes" id="UP001286313"/>
    </source>
</evidence>
<evidence type="ECO:0000256" key="1">
    <source>
        <dbReference type="ARBA" id="ARBA00001968"/>
    </source>
</evidence>
<feature type="region of interest" description="Disordered" evidence="4">
    <location>
        <begin position="191"/>
        <end position="215"/>
    </location>
</feature>
<dbReference type="InterPro" id="IPR052797">
    <property type="entry name" value="RegFact_GeneExpr_CellDeath"/>
</dbReference>
<feature type="compositionally biased region" description="Basic and acidic residues" evidence="4">
    <location>
        <begin position="1039"/>
        <end position="1079"/>
    </location>
</feature>
<dbReference type="Pfam" id="PF13359">
    <property type="entry name" value="DDE_Tnp_4"/>
    <property type="match status" value="1"/>
</dbReference>
<evidence type="ECO:0000259" key="5">
    <source>
        <dbReference type="PROSITE" id="PS50157"/>
    </source>
</evidence>
<evidence type="ECO:0000256" key="2">
    <source>
        <dbReference type="ARBA" id="ARBA00022723"/>
    </source>
</evidence>
<organism evidence="6 7">
    <name type="scientific">Petrolisthes cinctipes</name>
    <name type="common">Flat porcelain crab</name>
    <dbReference type="NCBI Taxonomy" id="88211"/>
    <lineage>
        <taxon>Eukaryota</taxon>
        <taxon>Metazoa</taxon>
        <taxon>Ecdysozoa</taxon>
        <taxon>Arthropoda</taxon>
        <taxon>Crustacea</taxon>
        <taxon>Multicrustacea</taxon>
        <taxon>Malacostraca</taxon>
        <taxon>Eumalacostraca</taxon>
        <taxon>Eucarida</taxon>
        <taxon>Decapoda</taxon>
        <taxon>Pleocyemata</taxon>
        <taxon>Anomura</taxon>
        <taxon>Galatheoidea</taxon>
        <taxon>Porcellanidae</taxon>
        <taxon>Petrolisthes</taxon>
    </lineage>
</organism>
<keyword evidence="2" id="KW-0479">Metal-binding</keyword>
<comment type="caution">
    <text evidence="6">The sequence shown here is derived from an EMBL/GenBank/DDBJ whole genome shotgun (WGS) entry which is preliminary data.</text>
</comment>
<feature type="region of interest" description="Disordered" evidence="4">
    <location>
        <begin position="1039"/>
        <end position="1085"/>
    </location>
</feature>
<keyword evidence="3" id="KW-0862">Zinc</keyword>
<feature type="compositionally biased region" description="Polar residues" evidence="4">
    <location>
        <begin position="126"/>
        <end position="138"/>
    </location>
</feature>
<feature type="region of interest" description="Disordered" evidence="4">
    <location>
        <begin position="1"/>
        <end position="32"/>
    </location>
</feature>
<keyword evidence="3" id="KW-0863">Zinc-finger</keyword>
<feature type="domain" description="C2H2-type" evidence="5">
    <location>
        <begin position="445"/>
        <end position="466"/>
    </location>
</feature>
<dbReference type="GO" id="GO:0008270">
    <property type="term" value="F:zinc ion binding"/>
    <property type="evidence" value="ECO:0007669"/>
    <property type="project" value="UniProtKB-KW"/>
</dbReference>
<dbReference type="PROSITE" id="PS00028">
    <property type="entry name" value="ZINC_FINGER_C2H2_1"/>
    <property type="match status" value="3"/>
</dbReference>
<dbReference type="PANTHER" id="PTHR33936">
    <property type="entry name" value="PROTEIN CBG17840"/>
    <property type="match status" value="1"/>
</dbReference>
<dbReference type="InterPro" id="IPR027806">
    <property type="entry name" value="HARBI1_dom"/>
</dbReference>
<evidence type="ECO:0000313" key="6">
    <source>
        <dbReference type="EMBL" id="KAK3857305.1"/>
    </source>
</evidence>
<evidence type="ECO:0000256" key="4">
    <source>
        <dbReference type="SAM" id="MobiDB-lite"/>
    </source>
</evidence>
<comment type="cofactor">
    <cofactor evidence="1">
        <name>a divalent metal cation</name>
        <dbReference type="ChEBI" id="CHEBI:60240"/>
    </cofactor>
</comment>
<feature type="domain" description="C2H2-type" evidence="5">
    <location>
        <begin position="476"/>
        <end position="506"/>
    </location>
</feature>
<dbReference type="Gene3D" id="3.30.160.60">
    <property type="entry name" value="Classic Zinc Finger"/>
    <property type="match status" value="1"/>
</dbReference>
<dbReference type="PANTHER" id="PTHR33936:SF25">
    <property type="entry name" value="C2H2-TYPE DOMAIN-CONTAINING PROTEIN"/>
    <property type="match status" value="1"/>
</dbReference>
<dbReference type="PROSITE" id="PS50157">
    <property type="entry name" value="ZINC_FINGER_C2H2_2"/>
    <property type="match status" value="3"/>
</dbReference>
<protein>
    <recommendedName>
        <fullName evidence="5">C2H2-type domain-containing protein</fullName>
    </recommendedName>
</protein>
<feature type="compositionally biased region" description="Basic and acidic residues" evidence="4">
    <location>
        <begin position="1"/>
        <end position="27"/>
    </location>
</feature>
<keyword evidence="7" id="KW-1185">Reference proteome</keyword>
<evidence type="ECO:0000256" key="3">
    <source>
        <dbReference type="PROSITE-ProRule" id="PRU00042"/>
    </source>
</evidence>
<dbReference type="EMBL" id="JAWQEG010005638">
    <property type="protein sequence ID" value="KAK3857305.1"/>
    <property type="molecule type" value="Genomic_DNA"/>
</dbReference>